<comment type="caution">
    <text evidence="1">The sequence shown here is derived from an EMBL/GenBank/DDBJ whole genome shotgun (WGS) entry which is preliminary data.</text>
</comment>
<dbReference type="EMBL" id="JACXVP010000011">
    <property type="protein sequence ID" value="KAG5578403.1"/>
    <property type="molecule type" value="Genomic_DNA"/>
</dbReference>
<reference evidence="1 2" key="1">
    <citation type="submission" date="2020-09" db="EMBL/GenBank/DDBJ databases">
        <title>De no assembly of potato wild relative species, Solanum commersonii.</title>
        <authorList>
            <person name="Cho K."/>
        </authorList>
    </citation>
    <scope>NUCLEOTIDE SEQUENCE [LARGE SCALE GENOMIC DNA]</scope>
    <source>
        <strain evidence="1">LZ3.2</strain>
        <tissue evidence="1">Leaf</tissue>
    </source>
</reference>
<organism evidence="1 2">
    <name type="scientific">Solanum commersonii</name>
    <name type="common">Commerson's wild potato</name>
    <name type="synonym">Commerson's nightshade</name>
    <dbReference type="NCBI Taxonomy" id="4109"/>
    <lineage>
        <taxon>Eukaryota</taxon>
        <taxon>Viridiplantae</taxon>
        <taxon>Streptophyta</taxon>
        <taxon>Embryophyta</taxon>
        <taxon>Tracheophyta</taxon>
        <taxon>Spermatophyta</taxon>
        <taxon>Magnoliopsida</taxon>
        <taxon>eudicotyledons</taxon>
        <taxon>Gunneridae</taxon>
        <taxon>Pentapetalae</taxon>
        <taxon>asterids</taxon>
        <taxon>lamiids</taxon>
        <taxon>Solanales</taxon>
        <taxon>Solanaceae</taxon>
        <taxon>Solanoideae</taxon>
        <taxon>Solaneae</taxon>
        <taxon>Solanum</taxon>
    </lineage>
</organism>
<name>A0A9J5WR36_SOLCO</name>
<dbReference type="AlphaFoldDB" id="A0A9J5WR36"/>
<keyword evidence="2" id="KW-1185">Reference proteome</keyword>
<gene>
    <name evidence="1" type="ORF">H5410_058537</name>
</gene>
<proteinExistence type="predicted"/>
<protein>
    <submittedName>
        <fullName evidence="1">Uncharacterized protein</fullName>
    </submittedName>
</protein>
<evidence type="ECO:0000313" key="2">
    <source>
        <dbReference type="Proteomes" id="UP000824120"/>
    </source>
</evidence>
<sequence length="61" mass="7071">MEVVGFLAPNSAALSAVFPHLYITASVIHYTHIFTMMVRNLEFELGYEITFNRKCFTFRKP</sequence>
<dbReference type="Proteomes" id="UP000824120">
    <property type="component" value="Chromosome 11"/>
</dbReference>
<accession>A0A9J5WR36</accession>
<evidence type="ECO:0000313" key="1">
    <source>
        <dbReference type="EMBL" id="KAG5578403.1"/>
    </source>
</evidence>